<reference evidence="1" key="1">
    <citation type="submission" date="2022-06" db="EMBL/GenBank/DDBJ databases">
        <title>Phylogenomic reconstructions and comparative analyses of Kickxellomycotina fungi.</title>
        <authorList>
            <person name="Reynolds N.K."/>
            <person name="Stajich J.E."/>
            <person name="Barry K."/>
            <person name="Grigoriev I.V."/>
            <person name="Crous P."/>
            <person name="Smith M.E."/>
        </authorList>
    </citation>
    <scope>NUCLEOTIDE SEQUENCE</scope>
    <source>
        <strain evidence="1">RSA 2271</strain>
    </source>
</reference>
<evidence type="ECO:0000313" key="2">
    <source>
        <dbReference type="Proteomes" id="UP001145114"/>
    </source>
</evidence>
<sequence length="61" mass="7192">MDKNIHFDASKSAYRRVEVTNIDMHFEGNEEPSKDMKRWSERDGIKISALKIKFHEMSGLH</sequence>
<organism evidence="1 2">
    <name type="scientific">Spiromyces aspiralis</name>
    <dbReference type="NCBI Taxonomy" id="68401"/>
    <lineage>
        <taxon>Eukaryota</taxon>
        <taxon>Fungi</taxon>
        <taxon>Fungi incertae sedis</taxon>
        <taxon>Zoopagomycota</taxon>
        <taxon>Kickxellomycotina</taxon>
        <taxon>Kickxellomycetes</taxon>
        <taxon>Kickxellales</taxon>
        <taxon>Kickxellaceae</taxon>
        <taxon>Spiromyces</taxon>
    </lineage>
</organism>
<evidence type="ECO:0000313" key="1">
    <source>
        <dbReference type="EMBL" id="KAJ1674285.1"/>
    </source>
</evidence>
<dbReference type="Proteomes" id="UP001145114">
    <property type="component" value="Unassembled WGS sequence"/>
</dbReference>
<accession>A0ACC1HCH3</accession>
<comment type="caution">
    <text evidence="1">The sequence shown here is derived from an EMBL/GenBank/DDBJ whole genome shotgun (WGS) entry which is preliminary data.</text>
</comment>
<gene>
    <name evidence="1" type="ORF">EV182_003596</name>
</gene>
<protein>
    <submittedName>
        <fullName evidence="1">Uncharacterized protein</fullName>
    </submittedName>
</protein>
<proteinExistence type="predicted"/>
<keyword evidence="2" id="KW-1185">Reference proteome</keyword>
<name>A0ACC1HCH3_9FUNG</name>
<dbReference type="EMBL" id="JAMZIH010006099">
    <property type="protein sequence ID" value="KAJ1674285.1"/>
    <property type="molecule type" value="Genomic_DNA"/>
</dbReference>